<gene>
    <name evidence="3 5" type="primary">rpsP</name>
    <name evidence="5" type="ORF">L21SP5_02490</name>
</gene>
<dbReference type="AlphaFoldDB" id="A0A0S2I1H3"/>
<feature type="compositionally biased region" description="Basic and acidic residues" evidence="4">
    <location>
        <begin position="188"/>
        <end position="216"/>
    </location>
</feature>
<dbReference type="Proteomes" id="UP000064893">
    <property type="component" value="Chromosome"/>
</dbReference>
<dbReference type="Gene3D" id="3.30.1320.10">
    <property type="match status" value="1"/>
</dbReference>
<dbReference type="GO" id="GO:0006412">
    <property type="term" value="P:translation"/>
    <property type="evidence" value="ECO:0007669"/>
    <property type="project" value="UniProtKB-UniRule"/>
</dbReference>
<evidence type="ECO:0000256" key="2">
    <source>
        <dbReference type="ARBA" id="ARBA00023274"/>
    </source>
</evidence>
<accession>A0A0S2I1H3</accession>
<comment type="similarity">
    <text evidence="3">Belongs to the bacterial ribosomal protein bS16 family.</text>
</comment>
<sequence length="216" mass="24328">MPVRIRLQRHGRRHHPFYYVVVADSRAPRDGRFIERIGSYNPMTNPASVQLDFDKALSWLQKGAQPSDTCRSILSREGVMMYNHLLKGVRKGAFDQATADKKFETWKAEKDVKLRDEAEKTTAEKEKEKAERLAKEKEVNEERAKQLAEKNAELNAAAEAEAKGEEEAAEAKEEQAEASEAQAEGEAEVAKEAEAPEAKEDDAKKADDENQKKAEN</sequence>
<evidence type="ECO:0000256" key="3">
    <source>
        <dbReference type="HAMAP-Rule" id="MF_00385"/>
    </source>
</evidence>
<feature type="region of interest" description="Disordered" evidence="4">
    <location>
        <begin position="117"/>
        <end position="216"/>
    </location>
</feature>
<proteinExistence type="inferred from homology"/>
<evidence type="ECO:0000256" key="1">
    <source>
        <dbReference type="ARBA" id="ARBA00022980"/>
    </source>
</evidence>
<keyword evidence="2 3" id="KW-0687">Ribonucleoprotein</keyword>
<dbReference type="GO" id="GO:0015935">
    <property type="term" value="C:small ribosomal subunit"/>
    <property type="evidence" value="ECO:0007669"/>
    <property type="project" value="TreeGrafter"/>
</dbReference>
<dbReference type="OrthoDB" id="9807878at2"/>
<evidence type="ECO:0000313" key="5">
    <source>
        <dbReference type="EMBL" id="ALO16114.1"/>
    </source>
</evidence>
<keyword evidence="1 3" id="KW-0689">Ribosomal protein</keyword>
<dbReference type="PANTHER" id="PTHR12919:SF20">
    <property type="entry name" value="SMALL RIBOSOMAL SUBUNIT PROTEIN BS16M"/>
    <property type="match status" value="1"/>
</dbReference>
<dbReference type="Pfam" id="PF00886">
    <property type="entry name" value="Ribosomal_S16"/>
    <property type="match status" value="1"/>
</dbReference>
<dbReference type="InterPro" id="IPR000307">
    <property type="entry name" value="Ribosomal_bS16"/>
</dbReference>
<organism evidence="5 6">
    <name type="scientific">Salinivirga cyanobacteriivorans</name>
    <dbReference type="NCBI Taxonomy" id="1307839"/>
    <lineage>
        <taxon>Bacteria</taxon>
        <taxon>Pseudomonadati</taxon>
        <taxon>Bacteroidota</taxon>
        <taxon>Bacteroidia</taxon>
        <taxon>Bacteroidales</taxon>
        <taxon>Salinivirgaceae</taxon>
        <taxon>Salinivirga</taxon>
    </lineage>
</organism>
<dbReference type="EMBL" id="CP013118">
    <property type="protein sequence ID" value="ALO16114.1"/>
    <property type="molecule type" value="Genomic_DNA"/>
</dbReference>
<dbReference type="STRING" id="1307839.L21SP5_02490"/>
<dbReference type="HAMAP" id="MF_00385">
    <property type="entry name" value="Ribosomal_bS16"/>
    <property type="match status" value="1"/>
</dbReference>
<dbReference type="SUPFAM" id="SSF54565">
    <property type="entry name" value="Ribosomal protein S16"/>
    <property type="match status" value="1"/>
</dbReference>
<keyword evidence="6" id="KW-1185">Reference proteome</keyword>
<dbReference type="PANTHER" id="PTHR12919">
    <property type="entry name" value="30S RIBOSOMAL PROTEIN S16"/>
    <property type="match status" value="1"/>
</dbReference>
<evidence type="ECO:0000313" key="6">
    <source>
        <dbReference type="Proteomes" id="UP000064893"/>
    </source>
</evidence>
<dbReference type="NCBIfam" id="NF011094">
    <property type="entry name" value="PRK14521.1"/>
    <property type="match status" value="1"/>
</dbReference>
<evidence type="ECO:0000256" key="4">
    <source>
        <dbReference type="SAM" id="MobiDB-lite"/>
    </source>
</evidence>
<reference evidence="5 6" key="1">
    <citation type="submission" date="2015-11" db="EMBL/GenBank/DDBJ databases">
        <title>Description and complete genome sequence of a novel strain predominating in hypersaline microbial mats and representing a new family of the Bacteriodetes phylum.</title>
        <authorList>
            <person name="Spring S."/>
            <person name="Bunk B."/>
            <person name="Sproer C."/>
            <person name="Klenk H.-P."/>
        </authorList>
    </citation>
    <scope>NUCLEOTIDE SEQUENCE [LARGE SCALE GENOMIC DNA]</scope>
    <source>
        <strain evidence="5 6">L21-Spi-D4</strain>
    </source>
</reference>
<feature type="compositionally biased region" description="Basic and acidic residues" evidence="4">
    <location>
        <begin position="160"/>
        <end position="175"/>
    </location>
</feature>
<dbReference type="KEGG" id="blq:L21SP5_02490"/>
<name>A0A0S2I1H3_9BACT</name>
<dbReference type="InterPro" id="IPR023803">
    <property type="entry name" value="Ribosomal_bS16_dom_sf"/>
</dbReference>
<feature type="compositionally biased region" description="Basic and acidic residues" evidence="4">
    <location>
        <begin position="117"/>
        <end position="152"/>
    </location>
</feature>
<dbReference type="PATRIC" id="fig|1307839.3.peg.2616"/>
<dbReference type="RefSeq" id="WP_057953514.1">
    <property type="nucleotide sequence ID" value="NZ_CP013118.1"/>
</dbReference>
<dbReference type="GO" id="GO:0003735">
    <property type="term" value="F:structural constituent of ribosome"/>
    <property type="evidence" value="ECO:0007669"/>
    <property type="project" value="InterPro"/>
</dbReference>
<protein>
    <recommendedName>
        <fullName evidence="3">Small ribosomal subunit protein bS16</fullName>
    </recommendedName>
</protein>
<dbReference type="NCBIfam" id="TIGR00002">
    <property type="entry name" value="S16"/>
    <property type="match status" value="1"/>
</dbReference>
<dbReference type="GO" id="GO:0005737">
    <property type="term" value="C:cytoplasm"/>
    <property type="evidence" value="ECO:0007669"/>
    <property type="project" value="UniProtKB-ARBA"/>
</dbReference>